<dbReference type="EMBL" id="BAAAJE010000001">
    <property type="protein sequence ID" value="GAA1127907.1"/>
    <property type="molecule type" value="Genomic_DNA"/>
</dbReference>
<evidence type="ECO:0000313" key="3">
    <source>
        <dbReference type="Proteomes" id="UP001499979"/>
    </source>
</evidence>
<reference evidence="2 3" key="1">
    <citation type="journal article" date="2019" name="Int. J. Syst. Evol. Microbiol.">
        <title>The Global Catalogue of Microorganisms (GCM) 10K type strain sequencing project: providing services to taxonomists for standard genome sequencing and annotation.</title>
        <authorList>
            <consortium name="The Broad Institute Genomics Platform"/>
            <consortium name="The Broad Institute Genome Sequencing Center for Infectious Disease"/>
            <person name="Wu L."/>
            <person name="Ma J."/>
        </authorList>
    </citation>
    <scope>NUCLEOTIDE SEQUENCE [LARGE SCALE GENOMIC DNA]</scope>
    <source>
        <strain evidence="2 3">JCM 11813</strain>
    </source>
</reference>
<sequence>MRRSPLSPRSTLATTAALLLAGGLLGTAPAVAGDPTWFGAPPVGACFDLTLRQAAAPASPELPVDCSQDHTLLVTAVALLPDDLTWDSPRRAILKAVNKVCGPAQAATIGRNRLQLYRSQYRTYFFAPTAQQKSLGARWFDCLVAVPEDSRLTDLPLTPTPLSADLPDDVARCVTRKRHFTTCADTHAWRSSYAFYARGKATQSTVRRAARRGCAGHLTSRKYLFSWWDVPGRRYVVGCYSQTRR</sequence>
<evidence type="ECO:0008006" key="4">
    <source>
        <dbReference type="Google" id="ProtNLM"/>
    </source>
</evidence>
<comment type="caution">
    <text evidence="2">The sequence shown here is derived from an EMBL/GenBank/DDBJ whole genome shotgun (WGS) entry which is preliminary data.</text>
</comment>
<keyword evidence="3" id="KW-1185">Reference proteome</keyword>
<dbReference type="RefSeq" id="WP_343905249.1">
    <property type="nucleotide sequence ID" value="NZ_BAAAJE010000001.1"/>
</dbReference>
<gene>
    <name evidence="2" type="ORF">GCM10009606_04450</name>
</gene>
<keyword evidence="1" id="KW-0732">Signal</keyword>
<feature type="chain" id="PRO_5045940493" description="Septum formation-related domain-containing protein" evidence="1">
    <location>
        <begin position="33"/>
        <end position="245"/>
    </location>
</feature>
<accession>A0ABN1U921</accession>
<protein>
    <recommendedName>
        <fullName evidence="4">Septum formation-related domain-containing protein</fullName>
    </recommendedName>
</protein>
<feature type="signal peptide" evidence="1">
    <location>
        <begin position="1"/>
        <end position="32"/>
    </location>
</feature>
<evidence type="ECO:0000313" key="2">
    <source>
        <dbReference type="EMBL" id="GAA1127907.1"/>
    </source>
</evidence>
<evidence type="ECO:0000256" key="1">
    <source>
        <dbReference type="SAM" id="SignalP"/>
    </source>
</evidence>
<name>A0ABN1U921_9ACTN</name>
<dbReference type="Proteomes" id="UP001499979">
    <property type="component" value="Unassembled WGS sequence"/>
</dbReference>
<proteinExistence type="predicted"/>
<organism evidence="2 3">
    <name type="scientific">Nocardioides aquiterrae</name>
    <dbReference type="NCBI Taxonomy" id="203799"/>
    <lineage>
        <taxon>Bacteria</taxon>
        <taxon>Bacillati</taxon>
        <taxon>Actinomycetota</taxon>
        <taxon>Actinomycetes</taxon>
        <taxon>Propionibacteriales</taxon>
        <taxon>Nocardioidaceae</taxon>
        <taxon>Nocardioides</taxon>
    </lineage>
</organism>